<feature type="transmembrane region" description="Helical" evidence="1">
    <location>
        <begin position="41"/>
        <end position="68"/>
    </location>
</feature>
<protein>
    <submittedName>
        <fullName evidence="2">Uncharacterized protein</fullName>
    </submittedName>
</protein>
<evidence type="ECO:0000313" key="3">
    <source>
        <dbReference type="Proteomes" id="UP000494116"/>
    </source>
</evidence>
<dbReference type="EMBL" id="CADIJS010000001">
    <property type="protein sequence ID" value="CAB3680287.1"/>
    <property type="molecule type" value="Genomic_DNA"/>
</dbReference>
<organism evidence="2 3">
    <name type="scientific">Achromobacter piechaudii</name>
    <dbReference type="NCBI Taxonomy" id="72556"/>
    <lineage>
        <taxon>Bacteria</taxon>
        <taxon>Pseudomonadati</taxon>
        <taxon>Pseudomonadota</taxon>
        <taxon>Betaproteobacteria</taxon>
        <taxon>Burkholderiales</taxon>
        <taxon>Alcaligenaceae</taxon>
        <taxon>Achromobacter</taxon>
    </lineage>
</organism>
<comment type="caution">
    <text evidence="2">The sequence shown here is derived from an EMBL/GenBank/DDBJ whole genome shotgun (WGS) entry which is preliminary data.</text>
</comment>
<evidence type="ECO:0000256" key="1">
    <source>
        <dbReference type="SAM" id="Phobius"/>
    </source>
</evidence>
<dbReference type="RefSeq" id="WP_061305014.1">
    <property type="nucleotide sequence ID" value="NZ_CADIJS010000001.1"/>
</dbReference>
<keyword evidence="3" id="KW-1185">Reference proteome</keyword>
<keyword evidence="1" id="KW-0812">Transmembrane</keyword>
<dbReference type="Proteomes" id="UP000494116">
    <property type="component" value="Unassembled WGS sequence"/>
</dbReference>
<proteinExistence type="predicted"/>
<accession>A0ABN7EXK8</accession>
<keyword evidence="1" id="KW-1133">Transmembrane helix</keyword>
<sequence>MSLEFARVLLVFILAPLSSYIFWVGLGMSQLTHDQPFTEPWIAAIGMMAGTFVLYIPLGVVVLGLWVYWTRKAVNTFPRLVLSGLACGGLVGLAFARHSGVLLLFWGLCVGAIVGITLALGTRWVQRHP</sequence>
<keyword evidence="1" id="KW-0472">Membrane</keyword>
<reference evidence="2 3" key="1">
    <citation type="submission" date="2020-04" db="EMBL/GenBank/DDBJ databases">
        <authorList>
            <person name="De Canck E."/>
        </authorList>
    </citation>
    <scope>NUCLEOTIDE SEQUENCE [LARGE SCALE GENOMIC DNA]</scope>
    <source>
        <strain evidence="2 3">LMG 1873</strain>
    </source>
</reference>
<name>A0ABN7EXK8_9BURK</name>
<feature type="transmembrane region" description="Helical" evidence="1">
    <location>
        <begin position="103"/>
        <end position="125"/>
    </location>
</feature>
<gene>
    <name evidence="2" type="ORF">LMG1873_01607</name>
</gene>
<evidence type="ECO:0000313" key="2">
    <source>
        <dbReference type="EMBL" id="CAB3680287.1"/>
    </source>
</evidence>
<feature type="transmembrane region" description="Helical" evidence="1">
    <location>
        <begin position="7"/>
        <end position="29"/>
    </location>
</feature>
<feature type="transmembrane region" description="Helical" evidence="1">
    <location>
        <begin position="80"/>
        <end position="97"/>
    </location>
</feature>